<dbReference type="EMBL" id="JBBHLL010000006">
    <property type="protein sequence ID" value="KAK7833598.1"/>
    <property type="molecule type" value="Genomic_DNA"/>
</dbReference>
<gene>
    <name evidence="2" type="ORF">U0070_020619</name>
</gene>
<evidence type="ECO:0000313" key="2">
    <source>
        <dbReference type="EMBL" id="KAK7833598.1"/>
    </source>
</evidence>
<evidence type="ECO:0000313" key="3">
    <source>
        <dbReference type="Proteomes" id="UP001488838"/>
    </source>
</evidence>
<comment type="caution">
    <text evidence="2">The sequence shown here is derived from an EMBL/GenBank/DDBJ whole genome shotgun (WGS) entry which is preliminary data.</text>
</comment>
<feature type="non-terminal residue" evidence="2">
    <location>
        <position position="100"/>
    </location>
</feature>
<feature type="compositionally biased region" description="Polar residues" evidence="1">
    <location>
        <begin position="85"/>
        <end position="100"/>
    </location>
</feature>
<organism evidence="2 3">
    <name type="scientific">Myodes glareolus</name>
    <name type="common">Bank vole</name>
    <name type="synonym">Clethrionomys glareolus</name>
    <dbReference type="NCBI Taxonomy" id="447135"/>
    <lineage>
        <taxon>Eukaryota</taxon>
        <taxon>Metazoa</taxon>
        <taxon>Chordata</taxon>
        <taxon>Craniata</taxon>
        <taxon>Vertebrata</taxon>
        <taxon>Euteleostomi</taxon>
        <taxon>Mammalia</taxon>
        <taxon>Eutheria</taxon>
        <taxon>Euarchontoglires</taxon>
        <taxon>Glires</taxon>
        <taxon>Rodentia</taxon>
        <taxon>Myomorpha</taxon>
        <taxon>Muroidea</taxon>
        <taxon>Cricetidae</taxon>
        <taxon>Arvicolinae</taxon>
        <taxon>Myodes</taxon>
    </lineage>
</organism>
<dbReference type="Proteomes" id="UP001488838">
    <property type="component" value="Unassembled WGS sequence"/>
</dbReference>
<sequence length="100" mass="11184">MWSQASAPKHSRTKELGVLNFFNNQVEELPTQVSSLQKFKYPNLGMNRLNTCLKDLTLSQLLGFFSLGVNDLISLMKETGEPPHSSRSSTFCGTTWPSAF</sequence>
<reference evidence="2 3" key="1">
    <citation type="journal article" date="2023" name="bioRxiv">
        <title>Conserved and derived expression patterns and positive selection on dental genes reveal complex evolutionary context of ever-growing rodent molars.</title>
        <authorList>
            <person name="Calamari Z.T."/>
            <person name="Song A."/>
            <person name="Cohen E."/>
            <person name="Akter M."/>
            <person name="Roy R.D."/>
            <person name="Hallikas O."/>
            <person name="Christensen M.M."/>
            <person name="Li P."/>
            <person name="Marangoni P."/>
            <person name="Jernvall J."/>
            <person name="Klein O.D."/>
        </authorList>
    </citation>
    <scope>NUCLEOTIDE SEQUENCE [LARGE SCALE GENOMIC DNA]</scope>
    <source>
        <strain evidence="2">V071</strain>
    </source>
</reference>
<feature type="region of interest" description="Disordered" evidence="1">
    <location>
        <begin position="79"/>
        <end position="100"/>
    </location>
</feature>
<name>A0AAW0K2X9_MYOGA</name>
<dbReference type="AlphaFoldDB" id="A0AAW0K2X9"/>
<accession>A0AAW0K2X9</accession>
<evidence type="ECO:0000256" key="1">
    <source>
        <dbReference type="SAM" id="MobiDB-lite"/>
    </source>
</evidence>
<keyword evidence="3" id="KW-1185">Reference proteome</keyword>
<proteinExistence type="predicted"/>
<protein>
    <submittedName>
        <fullName evidence="2">Uncharacterized protein</fullName>
    </submittedName>
</protein>